<reference evidence="2" key="1">
    <citation type="submission" date="2020-01" db="EMBL/GenBank/DDBJ databases">
        <title>Genome sequence of Kobresia littledalei, the first chromosome-level genome in the family Cyperaceae.</title>
        <authorList>
            <person name="Qu G."/>
        </authorList>
    </citation>
    <scope>NUCLEOTIDE SEQUENCE</scope>
    <source>
        <strain evidence="2">C.B.Clarke</strain>
        <tissue evidence="2">Leaf</tissue>
    </source>
</reference>
<feature type="region of interest" description="Disordered" evidence="1">
    <location>
        <begin position="69"/>
        <end position="89"/>
    </location>
</feature>
<evidence type="ECO:0000313" key="2">
    <source>
        <dbReference type="EMBL" id="KAF3332131.1"/>
    </source>
</evidence>
<feature type="region of interest" description="Disordered" evidence="1">
    <location>
        <begin position="1"/>
        <end position="46"/>
    </location>
</feature>
<protein>
    <recommendedName>
        <fullName evidence="4">CDP-diacylglycerol-glycerol-3-phosphate 3-phosphatidyltransferase</fullName>
    </recommendedName>
</protein>
<evidence type="ECO:0000256" key="1">
    <source>
        <dbReference type="SAM" id="MobiDB-lite"/>
    </source>
</evidence>
<evidence type="ECO:0000313" key="3">
    <source>
        <dbReference type="Proteomes" id="UP000623129"/>
    </source>
</evidence>
<name>A0A833R2I6_9POAL</name>
<dbReference type="Proteomes" id="UP000623129">
    <property type="component" value="Unassembled WGS sequence"/>
</dbReference>
<dbReference type="PANTHER" id="PTHR33386:SF5">
    <property type="entry name" value="OS02G0740600 PROTEIN"/>
    <property type="match status" value="1"/>
</dbReference>
<proteinExistence type="predicted"/>
<accession>A0A833R2I6</accession>
<feature type="compositionally biased region" description="Basic and acidic residues" evidence="1">
    <location>
        <begin position="34"/>
        <end position="46"/>
    </location>
</feature>
<organism evidence="2 3">
    <name type="scientific">Carex littledalei</name>
    <dbReference type="NCBI Taxonomy" id="544730"/>
    <lineage>
        <taxon>Eukaryota</taxon>
        <taxon>Viridiplantae</taxon>
        <taxon>Streptophyta</taxon>
        <taxon>Embryophyta</taxon>
        <taxon>Tracheophyta</taxon>
        <taxon>Spermatophyta</taxon>
        <taxon>Magnoliopsida</taxon>
        <taxon>Liliopsida</taxon>
        <taxon>Poales</taxon>
        <taxon>Cyperaceae</taxon>
        <taxon>Cyperoideae</taxon>
        <taxon>Cariceae</taxon>
        <taxon>Carex</taxon>
        <taxon>Carex subgen. Euthyceras</taxon>
    </lineage>
</organism>
<evidence type="ECO:0008006" key="4">
    <source>
        <dbReference type="Google" id="ProtNLM"/>
    </source>
</evidence>
<sequence>MEEKNSSYGGASWADQWDTSDDSNHPLSKNGKKTGGDKKSGVEKTKEVATAGFEKTKVIASVGFNKAKEGTSHGIQWIKDKYQKRSQKN</sequence>
<dbReference type="OrthoDB" id="1905524at2759"/>
<dbReference type="EMBL" id="SWLB01000012">
    <property type="protein sequence ID" value="KAF3332131.1"/>
    <property type="molecule type" value="Genomic_DNA"/>
</dbReference>
<dbReference type="AlphaFoldDB" id="A0A833R2I6"/>
<gene>
    <name evidence="2" type="ORF">FCM35_KLT03537</name>
</gene>
<keyword evidence="3" id="KW-1185">Reference proteome</keyword>
<dbReference type="PANTHER" id="PTHR33386">
    <property type="entry name" value="OS02G0740600 PROTEIN"/>
    <property type="match status" value="1"/>
</dbReference>
<comment type="caution">
    <text evidence="2">The sequence shown here is derived from an EMBL/GenBank/DDBJ whole genome shotgun (WGS) entry which is preliminary data.</text>
</comment>